<dbReference type="Proteomes" id="UP000182491">
    <property type="component" value="Unassembled WGS sequence"/>
</dbReference>
<evidence type="ECO:0000313" key="2">
    <source>
        <dbReference type="Proteomes" id="UP000182491"/>
    </source>
</evidence>
<reference evidence="2" key="1">
    <citation type="submission" date="2016-10" db="EMBL/GenBank/DDBJ databases">
        <authorList>
            <person name="Varghese N."/>
        </authorList>
    </citation>
    <scope>NUCLEOTIDE SEQUENCE [LARGE SCALE GENOMIC DNA]</scope>
    <source>
        <strain evidence="2">DSM 18820</strain>
    </source>
</reference>
<accession>A0A1I7FGV3</accession>
<dbReference type="EMBL" id="FPCA01000001">
    <property type="protein sequence ID" value="SFU35409.1"/>
    <property type="molecule type" value="Genomic_DNA"/>
</dbReference>
<evidence type="ECO:0000313" key="1">
    <source>
        <dbReference type="EMBL" id="SFU35409.1"/>
    </source>
</evidence>
<keyword evidence="2" id="KW-1185">Reference proteome</keyword>
<gene>
    <name evidence="1" type="ORF">SAMN04487941_0191</name>
</gene>
<dbReference type="AlphaFoldDB" id="A0A1I7FGV3"/>
<proteinExistence type="predicted"/>
<protein>
    <submittedName>
        <fullName evidence="1">Uncharacterized protein</fullName>
    </submittedName>
</protein>
<sequence>MLVRSHSFLWMITFIMMNKHTMLLMERDLPLLSHLNIHTYGHQIPVEKVR</sequence>
<name>A0A1I7FGV3_9BACT</name>
<organism evidence="1 2">
    <name type="scientific">Pontibacter akesuensis</name>
    <dbReference type="NCBI Taxonomy" id="388950"/>
    <lineage>
        <taxon>Bacteria</taxon>
        <taxon>Pseudomonadati</taxon>
        <taxon>Bacteroidota</taxon>
        <taxon>Cytophagia</taxon>
        <taxon>Cytophagales</taxon>
        <taxon>Hymenobacteraceae</taxon>
        <taxon>Pontibacter</taxon>
    </lineage>
</organism>